<dbReference type="EMBL" id="LSRX01000351">
    <property type="protein sequence ID" value="OLP99754.1"/>
    <property type="molecule type" value="Genomic_DNA"/>
</dbReference>
<name>A0A1Q9DX51_SYMMI</name>
<dbReference type="Proteomes" id="UP000186817">
    <property type="component" value="Unassembled WGS sequence"/>
</dbReference>
<evidence type="ECO:0000313" key="1">
    <source>
        <dbReference type="EMBL" id="OLP99754.1"/>
    </source>
</evidence>
<dbReference type="AlphaFoldDB" id="A0A1Q9DX51"/>
<accession>A0A1Q9DX51</accession>
<keyword evidence="2" id="KW-1185">Reference proteome</keyword>
<proteinExistence type="predicted"/>
<protein>
    <submittedName>
        <fullName evidence="1">Uncharacterized protein</fullName>
    </submittedName>
</protein>
<gene>
    <name evidence="1" type="ORF">AK812_SmicGene17663</name>
</gene>
<evidence type="ECO:0000313" key="2">
    <source>
        <dbReference type="Proteomes" id="UP000186817"/>
    </source>
</evidence>
<sequence>MAKWRLPKAAEELHDDICACECRQGAFLHSKLLSTPLAGVFWTDPYSVCHGVDKQCLPSPTSPGRLVVKATDIRRWLDDA</sequence>
<organism evidence="1 2">
    <name type="scientific">Symbiodinium microadriaticum</name>
    <name type="common">Dinoflagellate</name>
    <name type="synonym">Zooxanthella microadriatica</name>
    <dbReference type="NCBI Taxonomy" id="2951"/>
    <lineage>
        <taxon>Eukaryota</taxon>
        <taxon>Sar</taxon>
        <taxon>Alveolata</taxon>
        <taxon>Dinophyceae</taxon>
        <taxon>Suessiales</taxon>
        <taxon>Symbiodiniaceae</taxon>
        <taxon>Symbiodinium</taxon>
    </lineage>
</organism>
<comment type="caution">
    <text evidence="1">The sequence shown here is derived from an EMBL/GenBank/DDBJ whole genome shotgun (WGS) entry which is preliminary data.</text>
</comment>
<reference evidence="1 2" key="1">
    <citation type="submission" date="2016-02" db="EMBL/GenBank/DDBJ databases">
        <title>Genome analysis of coral dinoflagellate symbionts highlights evolutionary adaptations to a symbiotic lifestyle.</title>
        <authorList>
            <person name="Aranda M."/>
            <person name="Li Y."/>
            <person name="Liew Y.J."/>
            <person name="Baumgarten S."/>
            <person name="Simakov O."/>
            <person name="Wilson M."/>
            <person name="Piel J."/>
            <person name="Ashoor H."/>
            <person name="Bougouffa S."/>
            <person name="Bajic V.B."/>
            <person name="Ryu T."/>
            <person name="Ravasi T."/>
            <person name="Bayer T."/>
            <person name="Micklem G."/>
            <person name="Kim H."/>
            <person name="Bhak J."/>
            <person name="Lajeunesse T.C."/>
            <person name="Voolstra C.R."/>
        </authorList>
    </citation>
    <scope>NUCLEOTIDE SEQUENCE [LARGE SCALE GENOMIC DNA]</scope>
    <source>
        <strain evidence="1 2">CCMP2467</strain>
    </source>
</reference>